<organism evidence="11 12">
    <name type="scientific">Xanthomonas perforans</name>
    <dbReference type="NCBI Taxonomy" id="442694"/>
    <lineage>
        <taxon>Bacteria</taxon>
        <taxon>Pseudomonadati</taxon>
        <taxon>Pseudomonadota</taxon>
        <taxon>Gammaproteobacteria</taxon>
        <taxon>Lysobacterales</taxon>
        <taxon>Lysobacteraceae</taxon>
        <taxon>Xanthomonas</taxon>
    </lineage>
</organism>
<comment type="caution">
    <text evidence="11">The sequence shown here is derived from an EMBL/GenBank/DDBJ whole genome shotgun (WGS) entry which is preliminary data.</text>
</comment>
<dbReference type="InterPro" id="IPR003423">
    <property type="entry name" value="OMP_efflux"/>
</dbReference>
<feature type="region of interest" description="Disordered" evidence="10">
    <location>
        <begin position="54"/>
        <end position="76"/>
    </location>
</feature>
<evidence type="ECO:0000256" key="10">
    <source>
        <dbReference type="SAM" id="MobiDB-lite"/>
    </source>
</evidence>
<comment type="similarity">
    <text evidence="2">Belongs to the outer membrane factor (OMF) (TC 1.B.17) family.</text>
</comment>
<comment type="function">
    <text evidence="9">Could be involved in resistance to puromycin, acriflavine and tetraphenylarsonium chloride.</text>
</comment>
<keyword evidence="4" id="KW-0812">Transmembrane</keyword>
<dbReference type="Gene3D" id="1.20.1600.10">
    <property type="entry name" value="Outer membrane efflux proteins (OEP)"/>
    <property type="match status" value="1"/>
</dbReference>
<evidence type="ECO:0000256" key="6">
    <source>
        <dbReference type="ARBA" id="ARBA00023136"/>
    </source>
</evidence>
<feature type="compositionally biased region" description="Polar residues" evidence="10">
    <location>
        <begin position="67"/>
        <end position="76"/>
    </location>
</feature>
<protein>
    <submittedName>
        <fullName evidence="11">TolC family protein</fullName>
    </submittedName>
</protein>
<feature type="non-terminal residue" evidence="11">
    <location>
        <position position="1"/>
    </location>
</feature>
<dbReference type="AlphaFoldDB" id="A0A7X5N180"/>
<dbReference type="GO" id="GO:0016020">
    <property type="term" value="C:membrane"/>
    <property type="evidence" value="ECO:0007669"/>
    <property type="project" value="UniProtKB-SubCell"/>
</dbReference>
<dbReference type="EMBL" id="JAAGYU010000783">
    <property type="protein sequence ID" value="NEL79602.1"/>
    <property type="molecule type" value="Genomic_DNA"/>
</dbReference>
<evidence type="ECO:0000256" key="9">
    <source>
        <dbReference type="ARBA" id="ARBA00037313"/>
    </source>
</evidence>
<evidence type="ECO:0000313" key="11">
    <source>
        <dbReference type="EMBL" id="NEL79602.1"/>
    </source>
</evidence>
<evidence type="ECO:0000256" key="1">
    <source>
        <dbReference type="ARBA" id="ARBA00004370"/>
    </source>
</evidence>
<evidence type="ECO:0000256" key="2">
    <source>
        <dbReference type="ARBA" id="ARBA00007613"/>
    </source>
</evidence>
<dbReference type="Pfam" id="PF02321">
    <property type="entry name" value="OEP"/>
    <property type="match status" value="1"/>
</dbReference>
<dbReference type="PANTHER" id="PTHR30203">
    <property type="entry name" value="OUTER MEMBRANE CATION EFFLUX PROTEIN"/>
    <property type="match status" value="1"/>
</dbReference>
<comment type="subcellular location">
    <subcellularLocation>
        <location evidence="1">Membrane</location>
    </subcellularLocation>
</comment>
<dbReference type="InterPro" id="IPR010131">
    <property type="entry name" value="MdtP/NodT-like"/>
</dbReference>
<evidence type="ECO:0000256" key="7">
    <source>
        <dbReference type="ARBA" id="ARBA00023139"/>
    </source>
</evidence>
<dbReference type="GO" id="GO:0015562">
    <property type="term" value="F:efflux transmembrane transporter activity"/>
    <property type="evidence" value="ECO:0007669"/>
    <property type="project" value="InterPro"/>
</dbReference>
<accession>A0A7X5N180</accession>
<dbReference type="SUPFAM" id="SSF56954">
    <property type="entry name" value="Outer membrane efflux proteins (OEP)"/>
    <property type="match status" value="1"/>
</dbReference>
<dbReference type="PANTHER" id="PTHR30203:SF20">
    <property type="entry name" value="MULTIDRUG RESISTANCE OUTER MEMBRANE PROTEIN MDTP-RELATED"/>
    <property type="match status" value="1"/>
</dbReference>
<evidence type="ECO:0000256" key="8">
    <source>
        <dbReference type="ARBA" id="ARBA00023288"/>
    </source>
</evidence>
<name>A0A7X5N180_XANPE</name>
<keyword evidence="8" id="KW-0449">Lipoprotein</keyword>
<reference evidence="11 12" key="1">
    <citation type="submission" date="2019-11" db="EMBL/GenBank/DDBJ databases">
        <title>Genome-resolved metagenomics to study the prevalence of co-infection and intraspecific heterogeneity among plant pathogen metapopulations.</title>
        <authorList>
            <person name="Newberry E."/>
            <person name="Bhandari R."/>
            <person name="Kemble J."/>
            <person name="Sikora E."/>
            <person name="Potnis N."/>
        </authorList>
    </citation>
    <scope>NUCLEOTIDE SEQUENCE [LARGE SCALE GENOMIC DNA]</scope>
    <source>
        <strain evidence="11">Xp_Tom_Tuscaloosa_18b</strain>
    </source>
</reference>
<keyword evidence="6" id="KW-0472">Membrane</keyword>
<evidence type="ECO:0000313" key="12">
    <source>
        <dbReference type="Proteomes" id="UP000471082"/>
    </source>
</evidence>
<sequence>AAFELAQQRYRAGIGSYLEVLSVQEQLLLARQRMASLQSQQLLASVRLQRALGGGFTPEPARDTAHAATTSAQPNS</sequence>
<keyword evidence="7" id="KW-0564">Palmitate</keyword>
<dbReference type="Proteomes" id="UP000471082">
    <property type="component" value="Unassembled WGS sequence"/>
</dbReference>
<keyword evidence="5" id="KW-0732">Signal</keyword>
<evidence type="ECO:0000256" key="5">
    <source>
        <dbReference type="ARBA" id="ARBA00022729"/>
    </source>
</evidence>
<evidence type="ECO:0000256" key="3">
    <source>
        <dbReference type="ARBA" id="ARBA00022452"/>
    </source>
</evidence>
<evidence type="ECO:0000256" key="4">
    <source>
        <dbReference type="ARBA" id="ARBA00022692"/>
    </source>
</evidence>
<proteinExistence type="inferred from homology"/>
<keyword evidence="3" id="KW-1134">Transmembrane beta strand</keyword>
<gene>
    <name evidence="11" type="ORF">G3W61_25625</name>
</gene>